<dbReference type="EMBL" id="CP001340">
    <property type="protein sequence ID" value="ACL95363.1"/>
    <property type="molecule type" value="Genomic_DNA"/>
</dbReference>
<evidence type="ECO:0000256" key="4">
    <source>
        <dbReference type="PIRSR" id="PIRSR005902-1"/>
    </source>
</evidence>
<evidence type="ECO:0000256" key="2">
    <source>
        <dbReference type="ARBA" id="ARBA00022723"/>
    </source>
</evidence>
<dbReference type="PhylomeDB" id="A0A0H3C8G2"/>
<dbReference type="OrthoDB" id="9810005at2"/>
<gene>
    <name evidence="5" type="ordered locus">CCNA_01898</name>
</gene>
<dbReference type="CDD" id="cd01310">
    <property type="entry name" value="TatD_DNAse"/>
    <property type="match status" value="1"/>
</dbReference>
<dbReference type="PANTHER" id="PTHR46124:SF2">
    <property type="entry name" value="D-AMINOACYL-TRNA DEACYLASE"/>
    <property type="match status" value="1"/>
</dbReference>
<dbReference type="InterPro" id="IPR018228">
    <property type="entry name" value="DNase_TatD-rel_CS"/>
</dbReference>
<protein>
    <submittedName>
        <fullName evidence="5">Mg-dependent Dnase TatD</fullName>
        <ecNumber evidence="5">3.1.-.-</ecNumber>
    </submittedName>
</protein>
<evidence type="ECO:0000313" key="6">
    <source>
        <dbReference type="Proteomes" id="UP000001364"/>
    </source>
</evidence>
<reference evidence="5 6" key="1">
    <citation type="journal article" date="2010" name="J. Bacteriol.">
        <title>The genetic basis of laboratory adaptation in Caulobacter crescentus.</title>
        <authorList>
            <person name="Marks M.E."/>
            <person name="Castro-Rojas C.M."/>
            <person name="Teiling C."/>
            <person name="Du L."/>
            <person name="Kapatral V."/>
            <person name="Walunas T.L."/>
            <person name="Crosson S."/>
        </authorList>
    </citation>
    <scope>NUCLEOTIDE SEQUENCE [LARGE SCALE GENOMIC DNA]</scope>
    <source>
        <strain evidence="6">NA1000 / CB15N</strain>
    </source>
</reference>
<dbReference type="InterPro" id="IPR015991">
    <property type="entry name" value="TatD/YcfH-like"/>
</dbReference>
<dbReference type="AlphaFoldDB" id="A0A0H3C8G2"/>
<evidence type="ECO:0000256" key="1">
    <source>
        <dbReference type="ARBA" id="ARBA00009275"/>
    </source>
</evidence>
<dbReference type="PATRIC" id="fig|565050.3.peg.1859"/>
<name>A0A0H3C8G2_CAUVN</name>
<organism evidence="5 6">
    <name type="scientific">Caulobacter vibrioides (strain NA1000 / CB15N)</name>
    <name type="common">Caulobacter crescentus</name>
    <dbReference type="NCBI Taxonomy" id="565050"/>
    <lineage>
        <taxon>Bacteria</taxon>
        <taxon>Pseudomonadati</taxon>
        <taxon>Pseudomonadota</taxon>
        <taxon>Alphaproteobacteria</taxon>
        <taxon>Caulobacterales</taxon>
        <taxon>Caulobacteraceae</taxon>
        <taxon>Caulobacter</taxon>
    </lineage>
</organism>
<keyword evidence="6" id="KW-1185">Reference proteome</keyword>
<evidence type="ECO:0000256" key="3">
    <source>
        <dbReference type="ARBA" id="ARBA00022801"/>
    </source>
</evidence>
<evidence type="ECO:0000313" key="5">
    <source>
        <dbReference type="EMBL" id="ACL95363.1"/>
    </source>
</evidence>
<sequence length="262" mass="28865">MSRMLIDSHVNLHAPQFAEDKDAVIARAREAGIAMMVTICDKVSSFEAVHAIAMAEPDIWCTVGTHPHEAKENPGLTAATLVELAQRPRVVGIGECGLDFHYDLSPREVQAEVFRQHCVAARESGLPLVVHTREADAVMGEILEAEHAAGPFKILMHCYTSGAELAARAAALGAWFSVSGIATFKAAEEVRAVIRDMPADRIIVETDCPYLAPVPMRGRRNEPAFLPHIYDKLAEIRGWSRAETEQRTEDAFFALFDRIPRP</sequence>
<dbReference type="EC" id="3.1.-.-" evidence="5"/>
<dbReference type="GO" id="GO:0004536">
    <property type="term" value="F:DNA nuclease activity"/>
    <property type="evidence" value="ECO:0007669"/>
    <property type="project" value="InterPro"/>
</dbReference>
<dbReference type="GO" id="GO:0046872">
    <property type="term" value="F:metal ion binding"/>
    <property type="evidence" value="ECO:0007669"/>
    <property type="project" value="UniProtKB-KW"/>
</dbReference>
<feature type="binding site" evidence="4">
    <location>
        <position position="207"/>
    </location>
    <ligand>
        <name>a divalent metal cation</name>
        <dbReference type="ChEBI" id="CHEBI:60240"/>
        <label>1</label>
    </ligand>
</feature>
<dbReference type="PIRSF" id="PIRSF005902">
    <property type="entry name" value="DNase_TatD"/>
    <property type="match status" value="1"/>
</dbReference>
<dbReference type="KEGG" id="ccs:CCNA_01898"/>
<dbReference type="InterPro" id="IPR032466">
    <property type="entry name" value="Metal_Hydrolase"/>
</dbReference>
<dbReference type="PROSITE" id="PS01091">
    <property type="entry name" value="TATD_3"/>
    <property type="match status" value="1"/>
</dbReference>
<feature type="binding site" evidence="4">
    <location>
        <position position="131"/>
    </location>
    <ligand>
        <name>a divalent metal cation</name>
        <dbReference type="ChEBI" id="CHEBI:60240"/>
        <label>2</label>
    </ligand>
</feature>
<dbReference type="FunFam" id="3.20.20.140:FF:000005">
    <property type="entry name" value="TatD family hydrolase"/>
    <property type="match status" value="1"/>
</dbReference>
<dbReference type="GeneID" id="7331446"/>
<dbReference type="RefSeq" id="YP_002517271.1">
    <property type="nucleotide sequence ID" value="NC_011916.1"/>
</dbReference>
<dbReference type="Proteomes" id="UP000001364">
    <property type="component" value="Chromosome"/>
</dbReference>
<dbReference type="InterPro" id="IPR001130">
    <property type="entry name" value="TatD-like"/>
</dbReference>
<dbReference type="PANTHER" id="PTHR46124">
    <property type="entry name" value="D-AMINOACYL-TRNA DEACYLASE"/>
    <property type="match status" value="1"/>
</dbReference>
<dbReference type="NCBIfam" id="TIGR00010">
    <property type="entry name" value="YchF/TatD family DNA exonuclease"/>
    <property type="match status" value="1"/>
</dbReference>
<feature type="binding site" evidence="4">
    <location>
        <position position="9"/>
    </location>
    <ligand>
        <name>a divalent metal cation</name>
        <dbReference type="ChEBI" id="CHEBI:60240"/>
        <label>1</label>
    </ligand>
</feature>
<dbReference type="Pfam" id="PF01026">
    <property type="entry name" value="TatD_DNase"/>
    <property type="match status" value="1"/>
</dbReference>
<feature type="binding site" evidence="4">
    <location>
        <position position="157"/>
    </location>
    <ligand>
        <name>a divalent metal cation</name>
        <dbReference type="ChEBI" id="CHEBI:60240"/>
        <label>2</label>
    </ligand>
</feature>
<keyword evidence="2 4" id="KW-0479">Metal-binding</keyword>
<dbReference type="SUPFAM" id="SSF51556">
    <property type="entry name" value="Metallo-dependent hydrolases"/>
    <property type="match status" value="1"/>
</dbReference>
<dbReference type="HOGENOM" id="CLU_031506_4_2_5"/>
<accession>A0A0H3C8G2</accession>
<dbReference type="RefSeq" id="WP_010919688.1">
    <property type="nucleotide sequence ID" value="NC_011916.1"/>
</dbReference>
<dbReference type="GO" id="GO:0016788">
    <property type="term" value="F:hydrolase activity, acting on ester bonds"/>
    <property type="evidence" value="ECO:0007669"/>
    <property type="project" value="InterPro"/>
</dbReference>
<dbReference type="SMR" id="A0A0H3C8G2"/>
<keyword evidence="3 5" id="KW-0378">Hydrolase</keyword>
<dbReference type="GO" id="GO:0005829">
    <property type="term" value="C:cytosol"/>
    <property type="evidence" value="ECO:0007669"/>
    <property type="project" value="TreeGrafter"/>
</dbReference>
<dbReference type="Gene3D" id="3.20.20.140">
    <property type="entry name" value="Metal-dependent hydrolases"/>
    <property type="match status" value="1"/>
</dbReference>
<comment type="similarity">
    <text evidence="1">Belongs to the metallo-dependent hydrolases superfamily. TatD-type hydrolase family.</text>
</comment>
<feature type="binding site" evidence="4">
    <location>
        <position position="95"/>
    </location>
    <ligand>
        <name>a divalent metal cation</name>
        <dbReference type="ChEBI" id="CHEBI:60240"/>
        <label>1</label>
    </ligand>
</feature>
<proteinExistence type="inferred from homology"/>